<comment type="similarity">
    <text evidence="1">Belongs to the importin alpha family.</text>
</comment>
<dbReference type="SMART" id="SM00185">
    <property type="entry name" value="ARM"/>
    <property type="match status" value="2"/>
</dbReference>
<keyword evidence="5" id="KW-1185">Reference proteome</keyword>
<organism evidence="4 5">
    <name type="scientific">Coptis chinensis</name>
    <dbReference type="NCBI Taxonomy" id="261450"/>
    <lineage>
        <taxon>Eukaryota</taxon>
        <taxon>Viridiplantae</taxon>
        <taxon>Streptophyta</taxon>
        <taxon>Embryophyta</taxon>
        <taxon>Tracheophyta</taxon>
        <taxon>Spermatophyta</taxon>
        <taxon>Magnoliopsida</taxon>
        <taxon>Ranunculales</taxon>
        <taxon>Ranunculaceae</taxon>
        <taxon>Coptidoideae</taxon>
        <taxon>Coptis</taxon>
    </lineage>
</organism>
<keyword evidence="2" id="KW-0813">Transport</keyword>
<comment type="caution">
    <text evidence="4">The sequence shown here is derived from an EMBL/GenBank/DDBJ whole genome shotgun (WGS) entry which is preliminary data.</text>
</comment>
<dbReference type="GO" id="GO:0015031">
    <property type="term" value="P:protein transport"/>
    <property type="evidence" value="ECO:0007669"/>
    <property type="project" value="UniProtKB-KW"/>
</dbReference>
<sequence length="142" mass="15586">MPSLDFIKILPQPPFEQEVLTDACWALSYLSDGTNDKIQAVIEAGVCLRLVELLLHPSPSVLIPALRTAGNIVTGDDMQTQAVIAADIIGPLVRLLQTAEFDIKKEAAWELLNATSGSNPNQIKEWYNNYFEFKGSALMDAP</sequence>
<dbReference type="InterPro" id="IPR000225">
    <property type="entry name" value="Armadillo"/>
</dbReference>
<evidence type="ECO:0000256" key="1">
    <source>
        <dbReference type="ARBA" id="ARBA00010394"/>
    </source>
</evidence>
<evidence type="ECO:0000313" key="4">
    <source>
        <dbReference type="EMBL" id="KAF9611917.1"/>
    </source>
</evidence>
<dbReference type="EMBL" id="JADFTS010000004">
    <property type="protein sequence ID" value="KAF9611917.1"/>
    <property type="molecule type" value="Genomic_DNA"/>
</dbReference>
<dbReference type="InterPro" id="IPR011989">
    <property type="entry name" value="ARM-like"/>
</dbReference>
<dbReference type="Pfam" id="PF00514">
    <property type="entry name" value="Arm"/>
    <property type="match status" value="2"/>
</dbReference>
<dbReference type="SUPFAM" id="SSF48371">
    <property type="entry name" value="ARM repeat"/>
    <property type="match status" value="1"/>
</dbReference>
<evidence type="ECO:0000256" key="3">
    <source>
        <dbReference type="ARBA" id="ARBA00022927"/>
    </source>
</evidence>
<gene>
    <name evidence="4" type="ORF">IFM89_036733</name>
</gene>
<protein>
    <submittedName>
        <fullName evidence="4">Uncharacterized protein</fullName>
    </submittedName>
</protein>
<keyword evidence="3" id="KW-0653">Protein transport</keyword>
<dbReference type="InterPro" id="IPR016024">
    <property type="entry name" value="ARM-type_fold"/>
</dbReference>
<accession>A0A835M0K0</accession>
<dbReference type="Gene3D" id="1.25.10.10">
    <property type="entry name" value="Leucine-rich Repeat Variant"/>
    <property type="match status" value="1"/>
</dbReference>
<evidence type="ECO:0000313" key="5">
    <source>
        <dbReference type="Proteomes" id="UP000631114"/>
    </source>
</evidence>
<name>A0A835M0K0_9MAGN</name>
<dbReference type="Proteomes" id="UP000631114">
    <property type="component" value="Unassembled WGS sequence"/>
</dbReference>
<evidence type="ECO:0000256" key="2">
    <source>
        <dbReference type="ARBA" id="ARBA00022448"/>
    </source>
</evidence>
<reference evidence="4 5" key="1">
    <citation type="submission" date="2020-10" db="EMBL/GenBank/DDBJ databases">
        <title>The Coptis chinensis genome and diversification of protoberbering-type alkaloids.</title>
        <authorList>
            <person name="Wang B."/>
            <person name="Shu S."/>
            <person name="Song C."/>
            <person name="Liu Y."/>
        </authorList>
    </citation>
    <scope>NUCLEOTIDE SEQUENCE [LARGE SCALE GENOMIC DNA]</scope>
    <source>
        <strain evidence="4">HL-2020</strain>
        <tissue evidence="4">Leaf</tissue>
    </source>
</reference>
<dbReference type="AlphaFoldDB" id="A0A835M0K0"/>
<dbReference type="OrthoDB" id="29145at2759"/>
<dbReference type="PANTHER" id="PTHR23316">
    <property type="entry name" value="IMPORTIN ALPHA"/>
    <property type="match status" value="1"/>
</dbReference>
<proteinExistence type="inferred from homology"/>